<dbReference type="Gene3D" id="3.30.40.10">
    <property type="entry name" value="Zinc/RING finger domain, C3HC4 (zinc finger)"/>
    <property type="match status" value="1"/>
</dbReference>
<dbReference type="InterPro" id="IPR017907">
    <property type="entry name" value="Znf_RING_CS"/>
</dbReference>
<dbReference type="SUPFAM" id="SSF57850">
    <property type="entry name" value="RING/U-box"/>
    <property type="match status" value="1"/>
</dbReference>
<accession>A0A7C8IHE8</accession>
<name>A0A7C8IHE8_9PLEO</name>
<evidence type="ECO:0000256" key="2">
    <source>
        <dbReference type="ARBA" id="ARBA00022771"/>
    </source>
</evidence>
<dbReference type="InterPro" id="IPR013083">
    <property type="entry name" value="Znf_RING/FYVE/PHD"/>
</dbReference>
<keyword evidence="2" id="KW-0863">Zinc-finger</keyword>
<dbReference type="PROSITE" id="PS00518">
    <property type="entry name" value="ZF_RING_1"/>
    <property type="match status" value="1"/>
</dbReference>
<evidence type="ECO:0000313" key="5">
    <source>
        <dbReference type="Proteomes" id="UP000481861"/>
    </source>
</evidence>
<dbReference type="EMBL" id="JAADJZ010000003">
    <property type="protein sequence ID" value="KAF2876433.1"/>
    <property type="molecule type" value="Genomic_DNA"/>
</dbReference>
<gene>
    <name evidence="4" type="ORF">BDV95DRAFT_560695</name>
</gene>
<comment type="caution">
    <text evidence="4">The sequence shown here is derived from an EMBL/GenBank/DDBJ whole genome shotgun (WGS) entry which is preliminary data.</text>
</comment>
<keyword evidence="3" id="KW-0862">Zinc</keyword>
<keyword evidence="1" id="KW-0479">Metal-binding</keyword>
<evidence type="ECO:0008006" key="6">
    <source>
        <dbReference type="Google" id="ProtNLM"/>
    </source>
</evidence>
<protein>
    <recommendedName>
        <fullName evidence="6">RING-type domain-containing protein</fullName>
    </recommendedName>
</protein>
<organism evidence="4 5">
    <name type="scientific">Massariosphaeria phaeospora</name>
    <dbReference type="NCBI Taxonomy" id="100035"/>
    <lineage>
        <taxon>Eukaryota</taxon>
        <taxon>Fungi</taxon>
        <taxon>Dikarya</taxon>
        <taxon>Ascomycota</taxon>
        <taxon>Pezizomycotina</taxon>
        <taxon>Dothideomycetes</taxon>
        <taxon>Pleosporomycetidae</taxon>
        <taxon>Pleosporales</taxon>
        <taxon>Pleosporales incertae sedis</taxon>
        <taxon>Massariosphaeria</taxon>
    </lineage>
</organism>
<dbReference type="Proteomes" id="UP000481861">
    <property type="component" value="Unassembled WGS sequence"/>
</dbReference>
<dbReference type="AlphaFoldDB" id="A0A7C8IHE8"/>
<evidence type="ECO:0000256" key="1">
    <source>
        <dbReference type="ARBA" id="ARBA00022723"/>
    </source>
</evidence>
<sequence length="75" mass="8791">MRQLRSCGHRLCGECLTALIESGHERSHCCPFDRLRMFEDAKEELEQMEEFERTMDALSESAWMVILPRSPYEAP</sequence>
<reference evidence="4 5" key="1">
    <citation type="submission" date="2020-01" db="EMBL/GenBank/DDBJ databases">
        <authorList>
            <consortium name="DOE Joint Genome Institute"/>
            <person name="Haridas S."/>
            <person name="Albert R."/>
            <person name="Binder M."/>
            <person name="Bloem J."/>
            <person name="Labutti K."/>
            <person name="Salamov A."/>
            <person name="Andreopoulos B."/>
            <person name="Baker S.E."/>
            <person name="Barry K."/>
            <person name="Bills G."/>
            <person name="Bluhm B.H."/>
            <person name="Cannon C."/>
            <person name="Castanera R."/>
            <person name="Culley D.E."/>
            <person name="Daum C."/>
            <person name="Ezra D."/>
            <person name="Gonzalez J.B."/>
            <person name="Henrissat B."/>
            <person name="Kuo A."/>
            <person name="Liang C."/>
            <person name="Lipzen A."/>
            <person name="Lutzoni F."/>
            <person name="Magnuson J."/>
            <person name="Mondo S."/>
            <person name="Nolan M."/>
            <person name="Ohm R."/>
            <person name="Pangilinan J."/>
            <person name="Park H.-J.H."/>
            <person name="Ramirez L."/>
            <person name="Alfaro M."/>
            <person name="Sun H."/>
            <person name="Tritt A."/>
            <person name="Yoshinaga Y."/>
            <person name="Zwiers L.-H.L."/>
            <person name="Turgeon B.G."/>
            <person name="Goodwin S.B."/>
            <person name="Spatafora J.W."/>
            <person name="Crous P.W."/>
            <person name="Grigoriev I.V."/>
        </authorList>
    </citation>
    <scope>NUCLEOTIDE SEQUENCE [LARGE SCALE GENOMIC DNA]</scope>
    <source>
        <strain evidence="4 5">CBS 611.86</strain>
    </source>
</reference>
<proteinExistence type="predicted"/>
<evidence type="ECO:0000256" key="3">
    <source>
        <dbReference type="ARBA" id="ARBA00022833"/>
    </source>
</evidence>
<dbReference type="GO" id="GO:0008270">
    <property type="term" value="F:zinc ion binding"/>
    <property type="evidence" value="ECO:0007669"/>
    <property type="project" value="UniProtKB-KW"/>
</dbReference>
<evidence type="ECO:0000313" key="4">
    <source>
        <dbReference type="EMBL" id="KAF2876433.1"/>
    </source>
</evidence>
<keyword evidence="5" id="KW-1185">Reference proteome</keyword>